<name>A0A9D5HHJ8_9LILI</name>
<proteinExistence type="predicted"/>
<reference evidence="3" key="2">
    <citation type="journal article" date="2022" name="Hortic Res">
        <title>The genome of Dioscorea zingiberensis sheds light on the biosynthesis, origin and evolution of the medicinally important diosgenin saponins.</title>
        <authorList>
            <person name="Li Y."/>
            <person name="Tan C."/>
            <person name="Li Z."/>
            <person name="Guo J."/>
            <person name="Li S."/>
            <person name="Chen X."/>
            <person name="Wang C."/>
            <person name="Dai X."/>
            <person name="Yang H."/>
            <person name="Song W."/>
            <person name="Hou L."/>
            <person name="Xu J."/>
            <person name="Tong Z."/>
            <person name="Xu A."/>
            <person name="Yuan X."/>
            <person name="Wang W."/>
            <person name="Yang Q."/>
            <person name="Chen L."/>
            <person name="Sun Z."/>
            <person name="Wang K."/>
            <person name="Pan B."/>
            <person name="Chen J."/>
            <person name="Bao Y."/>
            <person name="Liu F."/>
            <person name="Qi X."/>
            <person name="Gang D.R."/>
            <person name="Wen J."/>
            <person name="Li J."/>
        </authorList>
    </citation>
    <scope>NUCLEOTIDE SEQUENCE</scope>
    <source>
        <strain evidence="3">Dzin_1.0</strain>
    </source>
</reference>
<gene>
    <name evidence="3" type="ORF">J5N97_012259</name>
</gene>
<dbReference type="AlphaFoldDB" id="A0A9D5HHJ8"/>
<dbReference type="OrthoDB" id="1892038at2759"/>
<organism evidence="3 4">
    <name type="scientific">Dioscorea zingiberensis</name>
    <dbReference type="NCBI Taxonomy" id="325984"/>
    <lineage>
        <taxon>Eukaryota</taxon>
        <taxon>Viridiplantae</taxon>
        <taxon>Streptophyta</taxon>
        <taxon>Embryophyta</taxon>
        <taxon>Tracheophyta</taxon>
        <taxon>Spermatophyta</taxon>
        <taxon>Magnoliopsida</taxon>
        <taxon>Liliopsida</taxon>
        <taxon>Dioscoreales</taxon>
        <taxon>Dioscoreaceae</taxon>
        <taxon>Dioscorea</taxon>
    </lineage>
</organism>
<feature type="transmembrane region" description="Helical" evidence="2">
    <location>
        <begin position="66"/>
        <end position="84"/>
    </location>
</feature>
<sequence length="96" mass="10579">MTAVTSGIGEGGGMKGEDPSVKYHNPPARVTFPGAELQTSGSSPSSPLLKLQVEESAEGMSPHNMWQVYTLGGFMVLRWVWARWRERRGEGRSEEE</sequence>
<keyword evidence="2" id="KW-0472">Membrane</keyword>
<dbReference type="PANTHER" id="PTHR36374">
    <property type="entry name" value="OS01G0969000 PROTEIN"/>
    <property type="match status" value="1"/>
</dbReference>
<protein>
    <submittedName>
        <fullName evidence="3">Uncharacterized protein</fullName>
    </submittedName>
</protein>
<evidence type="ECO:0000256" key="1">
    <source>
        <dbReference type="SAM" id="MobiDB-lite"/>
    </source>
</evidence>
<feature type="region of interest" description="Disordered" evidence="1">
    <location>
        <begin position="1"/>
        <end position="28"/>
    </location>
</feature>
<keyword evidence="2" id="KW-0812">Transmembrane</keyword>
<keyword evidence="4" id="KW-1185">Reference proteome</keyword>
<dbReference type="EMBL" id="JAGGNH010000003">
    <property type="protein sequence ID" value="KAJ0976785.1"/>
    <property type="molecule type" value="Genomic_DNA"/>
</dbReference>
<accession>A0A9D5HHJ8</accession>
<evidence type="ECO:0000313" key="4">
    <source>
        <dbReference type="Proteomes" id="UP001085076"/>
    </source>
</evidence>
<comment type="caution">
    <text evidence="3">The sequence shown here is derived from an EMBL/GenBank/DDBJ whole genome shotgun (WGS) entry which is preliminary data.</text>
</comment>
<dbReference type="Proteomes" id="UP001085076">
    <property type="component" value="Miscellaneous, Linkage group lg03"/>
</dbReference>
<dbReference type="GO" id="GO:0009507">
    <property type="term" value="C:chloroplast"/>
    <property type="evidence" value="ECO:0007669"/>
    <property type="project" value="TreeGrafter"/>
</dbReference>
<evidence type="ECO:0000256" key="2">
    <source>
        <dbReference type="SAM" id="Phobius"/>
    </source>
</evidence>
<dbReference type="PANTHER" id="PTHR36374:SF1">
    <property type="entry name" value="OS01G0969000 PROTEIN"/>
    <property type="match status" value="1"/>
</dbReference>
<keyword evidence="2" id="KW-1133">Transmembrane helix</keyword>
<reference evidence="3" key="1">
    <citation type="submission" date="2021-03" db="EMBL/GenBank/DDBJ databases">
        <authorList>
            <person name="Li Z."/>
            <person name="Yang C."/>
        </authorList>
    </citation>
    <scope>NUCLEOTIDE SEQUENCE</scope>
    <source>
        <strain evidence="3">Dzin_1.0</strain>
        <tissue evidence="3">Leaf</tissue>
    </source>
</reference>
<evidence type="ECO:0000313" key="3">
    <source>
        <dbReference type="EMBL" id="KAJ0976785.1"/>
    </source>
</evidence>